<protein>
    <submittedName>
        <fullName evidence="2">Uncharacterized protein</fullName>
    </submittedName>
</protein>
<feature type="transmembrane region" description="Helical" evidence="1">
    <location>
        <begin position="58"/>
        <end position="78"/>
    </location>
</feature>
<feature type="transmembrane region" description="Helical" evidence="1">
    <location>
        <begin position="139"/>
        <end position="159"/>
    </location>
</feature>
<accession>A0ABT7PSG3</accession>
<keyword evidence="1" id="KW-0812">Transmembrane</keyword>
<feature type="transmembrane region" description="Helical" evidence="1">
    <location>
        <begin position="16"/>
        <end position="38"/>
    </location>
</feature>
<reference evidence="2 3" key="1">
    <citation type="submission" date="2023-06" db="EMBL/GenBank/DDBJ databases">
        <title>Roseiconus lacunae JC819 isolated from Gulf of Mannar region, Tamil Nadu.</title>
        <authorList>
            <person name="Pk S."/>
            <person name="Ch S."/>
            <person name="Ch V.R."/>
        </authorList>
    </citation>
    <scope>NUCLEOTIDE SEQUENCE [LARGE SCALE GENOMIC DNA]</scope>
    <source>
        <strain evidence="2 3">JC819</strain>
    </source>
</reference>
<gene>
    <name evidence="2" type="ORF">QTN89_27695</name>
</gene>
<evidence type="ECO:0000256" key="1">
    <source>
        <dbReference type="SAM" id="Phobius"/>
    </source>
</evidence>
<proteinExistence type="predicted"/>
<evidence type="ECO:0000313" key="3">
    <source>
        <dbReference type="Proteomes" id="UP001239462"/>
    </source>
</evidence>
<dbReference type="Proteomes" id="UP001239462">
    <property type="component" value="Unassembled WGS sequence"/>
</dbReference>
<comment type="caution">
    <text evidence="2">The sequence shown here is derived from an EMBL/GenBank/DDBJ whole genome shotgun (WGS) entry which is preliminary data.</text>
</comment>
<name>A0ABT7PSG3_9BACT</name>
<evidence type="ECO:0000313" key="2">
    <source>
        <dbReference type="EMBL" id="MDM4019271.1"/>
    </source>
</evidence>
<keyword evidence="1" id="KW-0472">Membrane</keyword>
<feature type="transmembrane region" description="Helical" evidence="1">
    <location>
        <begin position="171"/>
        <end position="188"/>
    </location>
</feature>
<dbReference type="RefSeq" id="WP_289167373.1">
    <property type="nucleotide sequence ID" value="NZ_JASZZN010000035.1"/>
</dbReference>
<feature type="transmembrane region" description="Helical" evidence="1">
    <location>
        <begin position="195"/>
        <end position="216"/>
    </location>
</feature>
<keyword evidence="1" id="KW-1133">Transmembrane helix</keyword>
<keyword evidence="3" id="KW-1185">Reference proteome</keyword>
<organism evidence="2 3">
    <name type="scientific">Roseiconus lacunae</name>
    <dbReference type="NCBI Taxonomy" id="2605694"/>
    <lineage>
        <taxon>Bacteria</taxon>
        <taxon>Pseudomonadati</taxon>
        <taxon>Planctomycetota</taxon>
        <taxon>Planctomycetia</taxon>
        <taxon>Pirellulales</taxon>
        <taxon>Pirellulaceae</taxon>
        <taxon>Roseiconus</taxon>
    </lineage>
</organism>
<dbReference type="EMBL" id="JASZZN010000035">
    <property type="protein sequence ID" value="MDM4019271.1"/>
    <property type="molecule type" value="Genomic_DNA"/>
</dbReference>
<sequence>MWTEAELKRLARRRAWVLFPSVIVSSAVMLVVIAWIGSIRVPFLAAAKSRMGDTAGEIALLLLMSSSILFFLAGLVWADYRSRRFAVRCPRCDADLSNSVTKLIATTRCWHCQTKVVEDRRPHSLDVYRRGLRISQRRWLVYWFWIWPVLGAAESLYAFLDPRATVDFQPILILPGLIGTSAAGWAFVRTRDHRYLHALIASALMLGLGATLFFWYS</sequence>